<reference evidence="1 2" key="1">
    <citation type="submission" date="2023-03" db="EMBL/GenBank/DDBJ databases">
        <title>Genome insight into feeding habits of ladybird beetles.</title>
        <authorList>
            <person name="Li H.-S."/>
            <person name="Huang Y.-H."/>
            <person name="Pang H."/>
        </authorList>
    </citation>
    <scope>NUCLEOTIDE SEQUENCE [LARGE SCALE GENOMIC DNA]</scope>
    <source>
        <strain evidence="1">SYSU_2023b</strain>
        <tissue evidence="1">Whole body</tissue>
    </source>
</reference>
<accession>A0AAW1U4F9</accession>
<sequence length="71" mass="7745">SPDVAVARTLANSKKPVTSSAYSPDEAGVEAENNIAKDSIDENIRQEQRAARLSPTNIICIYKYVIIIIIV</sequence>
<evidence type="ECO:0000313" key="2">
    <source>
        <dbReference type="Proteomes" id="UP001431783"/>
    </source>
</evidence>
<feature type="non-terminal residue" evidence="1">
    <location>
        <position position="1"/>
    </location>
</feature>
<dbReference type="EMBL" id="JARQZJ010000050">
    <property type="protein sequence ID" value="KAK9878591.1"/>
    <property type="molecule type" value="Genomic_DNA"/>
</dbReference>
<organism evidence="1 2">
    <name type="scientific">Henosepilachna vigintioctopunctata</name>
    <dbReference type="NCBI Taxonomy" id="420089"/>
    <lineage>
        <taxon>Eukaryota</taxon>
        <taxon>Metazoa</taxon>
        <taxon>Ecdysozoa</taxon>
        <taxon>Arthropoda</taxon>
        <taxon>Hexapoda</taxon>
        <taxon>Insecta</taxon>
        <taxon>Pterygota</taxon>
        <taxon>Neoptera</taxon>
        <taxon>Endopterygota</taxon>
        <taxon>Coleoptera</taxon>
        <taxon>Polyphaga</taxon>
        <taxon>Cucujiformia</taxon>
        <taxon>Coccinelloidea</taxon>
        <taxon>Coccinellidae</taxon>
        <taxon>Epilachninae</taxon>
        <taxon>Epilachnini</taxon>
        <taxon>Henosepilachna</taxon>
    </lineage>
</organism>
<proteinExistence type="predicted"/>
<gene>
    <name evidence="1" type="ORF">WA026_022661</name>
</gene>
<protein>
    <submittedName>
        <fullName evidence="1">Uncharacterized protein</fullName>
    </submittedName>
</protein>
<comment type="caution">
    <text evidence="1">The sequence shown here is derived from an EMBL/GenBank/DDBJ whole genome shotgun (WGS) entry which is preliminary data.</text>
</comment>
<dbReference type="Proteomes" id="UP001431783">
    <property type="component" value="Unassembled WGS sequence"/>
</dbReference>
<dbReference type="AlphaFoldDB" id="A0AAW1U4F9"/>
<evidence type="ECO:0000313" key="1">
    <source>
        <dbReference type="EMBL" id="KAK9878591.1"/>
    </source>
</evidence>
<name>A0AAW1U4F9_9CUCU</name>
<keyword evidence="2" id="KW-1185">Reference proteome</keyword>